<organism evidence="1 2">
    <name type="scientific">Rubroshorea leprosula</name>
    <dbReference type="NCBI Taxonomy" id="152421"/>
    <lineage>
        <taxon>Eukaryota</taxon>
        <taxon>Viridiplantae</taxon>
        <taxon>Streptophyta</taxon>
        <taxon>Embryophyta</taxon>
        <taxon>Tracheophyta</taxon>
        <taxon>Spermatophyta</taxon>
        <taxon>Magnoliopsida</taxon>
        <taxon>eudicotyledons</taxon>
        <taxon>Gunneridae</taxon>
        <taxon>Pentapetalae</taxon>
        <taxon>rosids</taxon>
        <taxon>malvids</taxon>
        <taxon>Malvales</taxon>
        <taxon>Dipterocarpaceae</taxon>
        <taxon>Rubroshorea</taxon>
    </lineage>
</organism>
<sequence>MAMSPNHTISRIRSIIFFSVSLTCPGVLTLDVYHGFAGVRFKKALDLLPRPGTSSPF</sequence>
<dbReference type="EMBL" id="BPVZ01000089">
    <property type="protein sequence ID" value="GKV30897.1"/>
    <property type="molecule type" value="Genomic_DNA"/>
</dbReference>
<evidence type="ECO:0000313" key="2">
    <source>
        <dbReference type="Proteomes" id="UP001054252"/>
    </source>
</evidence>
<comment type="caution">
    <text evidence="1">The sequence shown here is derived from an EMBL/GenBank/DDBJ whole genome shotgun (WGS) entry which is preliminary data.</text>
</comment>
<gene>
    <name evidence="1" type="ORF">SLEP1_g39665</name>
</gene>
<reference evidence="1 2" key="1">
    <citation type="journal article" date="2021" name="Commun. Biol.">
        <title>The genome of Shorea leprosula (Dipterocarpaceae) highlights the ecological relevance of drought in aseasonal tropical rainforests.</title>
        <authorList>
            <person name="Ng K.K.S."/>
            <person name="Kobayashi M.J."/>
            <person name="Fawcett J.A."/>
            <person name="Hatakeyama M."/>
            <person name="Paape T."/>
            <person name="Ng C.H."/>
            <person name="Ang C.C."/>
            <person name="Tnah L.H."/>
            <person name="Lee C.T."/>
            <person name="Nishiyama T."/>
            <person name="Sese J."/>
            <person name="O'Brien M.J."/>
            <person name="Copetti D."/>
            <person name="Mohd Noor M.I."/>
            <person name="Ong R.C."/>
            <person name="Putra M."/>
            <person name="Sireger I.Z."/>
            <person name="Indrioko S."/>
            <person name="Kosugi Y."/>
            <person name="Izuno A."/>
            <person name="Isagi Y."/>
            <person name="Lee S.L."/>
            <person name="Shimizu K.K."/>
        </authorList>
    </citation>
    <scope>NUCLEOTIDE SEQUENCE [LARGE SCALE GENOMIC DNA]</scope>
    <source>
        <strain evidence="1">214</strain>
    </source>
</reference>
<proteinExistence type="predicted"/>
<name>A0AAV5L227_9ROSI</name>
<evidence type="ECO:0000313" key="1">
    <source>
        <dbReference type="EMBL" id="GKV30897.1"/>
    </source>
</evidence>
<dbReference type="AlphaFoldDB" id="A0AAV5L227"/>
<dbReference type="Proteomes" id="UP001054252">
    <property type="component" value="Unassembled WGS sequence"/>
</dbReference>
<protein>
    <submittedName>
        <fullName evidence="1">Uncharacterized protein</fullName>
    </submittedName>
</protein>
<keyword evidence="2" id="KW-1185">Reference proteome</keyword>
<accession>A0AAV5L227</accession>